<dbReference type="InterPro" id="IPR051573">
    <property type="entry name" value="Ankyrin-SOCS_box_domain"/>
</dbReference>
<keyword evidence="3 4" id="KW-0040">ANK repeat</keyword>
<evidence type="ECO:0000256" key="4">
    <source>
        <dbReference type="PROSITE-ProRule" id="PRU00023"/>
    </source>
</evidence>
<dbReference type="GO" id="GO:0045732">
    <property type="term" value="P:positive regulation of protein catabolic process"/>
    <property type="evidence" value="ECO:0007669"/>
    <property type="project" value="TreeGrafter"/>
</dbReference>
<evidence type="ECO:0000313" key="10">
    <source>
        <dbReference type="EMBL" id="CAF3638596.1"/>
    </source>
</evidence>
<dbReference type="EMBL" id="CAJNOE010000084">
    <property type="protein sequence ID" value="CAF0883265.1"/>
    <property type="molecule type" value="Genomic_DNA"/>
</dbReference>
<dbReference type="Proteomes" id="UP000663860">
    <property type="component" value="Unassembled WGS sequence"/>
</dbReference>
<dbReference type="Proteomes" id="UP000663891">
    <property type="component" value="Unassembled WGS sequence"/>
</dbReference>
<dbReference type="EMBL" id="CAJOAZ010000005">
    <property type="protein sequence ID" value="CAF3482933.1"/>
    <property type="molecule type" value="Genomic_DNA"/>
</dbReference>
<evidence type="ECO:0000313" key="8">
    <source>
        <dbReference type="EMBL" id="CAF3482933.1"/>
    </source>
</evidence>
<dbReference type="OrthoDB" id="5406014at2759"/>
<dbReference type="InterPro" id="IPR002110">
    <property type="entry name" value="Ankyrin_rpt"/>
</dbReference>
<feature type="repeat" description="ANK" evidence="4">
    <location>
        <begin position="131"/>
        <end position="163"/>
    </location>
</feature>
<dbReference type="PROSITE" id="PS50297">
    <property type="entry name" value="ANK_REP_REGION"/>
    <property type="match status" value="1"/>
</dbReference>
<dbReference type="InterPro" id="IPR036770">
    <property type="entry name" value="Ankyrin_rpt-contain_sf"/>
</dbReference>
<evidence type="ECO:0000313" key="6">
    <source>
        <dbReference type="EMBL" id="CAF0883265.1"/>
    </source>
</evidence>
<comment type="similarity">
    <text evidence="1">Belongs to the ankyrin SOCS box (ASB) family.</text>
</comment>
<dbReference type="PANTHER" id="PTHR24136">
    <property type="entry name" value="SOWAH (DROSOPHILA) HOMOLOG"/>
    <property type="match status" value="1"/>
</dbReference>
<dbReference type="PANTHER" id="PTHR24136:SF15">
    <property type="entry name" value="ANK_REP_REGION DOMAIN-CONTAINING PROTEIN"/>
    <property type="match status" value="1"/>
</dbReference>
<evidence type="ECO:0000256" key="2">
    <source>
        <dbReference type="ARBA" id="ARBA00022737"/>
    </source>
</evidence>
<dbReference type="Pfam" id="PF12796">
    <property type="entry name" value="Ank_2"/>
    <property type="match status" value="1"/>
</dbReference>
<reference evidence="5" key="1">
    <citation type="submission" date="2021-02" db="EMBL/GenBank/DDBJ databases">
        <authorList>
            <person name="Nowell W R."/>
        </authorList>
    </citation>
    <scope>NUCLEOTIDE SEQUENCE</scope>
</reference>
<evidence type="ECO:0000313" key="9">
    <source>
        <dbReference type="EMBL" id="CAF3505669.1"/>
    </source>
</evidence>
<organism evidence="5 11">
    <name type="scientific">Adineta steineri</name>
    <dbReference type="NCBI Taxonomy" id="433720"/>
    <lineage>
        <taxon>Eukaryota</taxon>
        <taxon>Metazoa</taxon>
        <taxon>Spiralia</taxon>
        <taxon>Gnathifera</taxon>
        <taxon>Rotifera</taxon>
        <taxon>Eurotatoria</taxon>
        <taxon>Bdelloidea</taxon>
        <taxon>Adinetida</taxon>
        <taxon>Adinetidae</taxon>
        <taxon>Adineta</taxon>
    </lineage>
</organism>
<dbReference type="SUPFAM" id="SSF48403">
    <property type="entry name" value="Ankyrin repeat"/>
    <property type="match status" value="1"/>
</dbReference>
<dbReference type="GO" id="GO:0016567">
    <property type="term" value="P:protein ubiquitination"/>
    <property type="evidence" value="ECO:0007669"/>
    <property type="project" value="TreeGrafter"/>
</dbReference>
<dbReference type="Proteomes" id="UP000663845">
    <property type="component" value="Unassembled WGS sequence"/>
</dbReference>
<dbReference type="SMART" id="SM00248">
    <property type="entry name" value="ANK"/>
    <property type="match status" value="3"/>
</dbReference>
<gene>
    <name evidence="6" type="ORF">IZO911_LOCUS11310</name>
    <name evidence="5" type="ORF">JYZ213_LOCUS5334</name>
    <name evidence="9" type="ORF">KXQ929_LOCUS311</name>
    <name evidence="10" type="ORF">OKA104_LOCUS8523</name>
    <name evidence="8" type="ORF">OXD698_LOCUS244</name>
    <name evidence="7" type="ORF">VCS650_LOCUS13681</name>
</gene>
<name>A0A813T2C2_9BILA</name>
<dbReference type="Gene3D" id="1.25.40.20">
    <property type="entry name" value="Ankyrin repeat-containing domain"/>
    <property type="match status" value="1"/>
</dbReference>
<dbReference type="AlphaFoldDB" id="A0A813T2C2"/>
<evidence type="ECO:0000313" key="11">
    <source>
        <dbReference type="Proteomes" id="UP000663845"/>
    </source>
</evidence>
<dbReference type="EMBL" id="CAJOAY010000346">
    <property type="protein sequence ID" value="CAF3638596.1"/>
    <property type="molecule type" value="Genomic_DNA"/>
</dbReference>
<proteinExistence type="inferred from homology"/>
<dbReference type="Proteomes" id="UP000663881">
    <property type="component" value="Unassembled WGS sequence"/>
</dbReference>
<dbReference type="Proteomes" id="UP000663868">
    <property type="component" value="Unassembled WGS sequence"/>
</dbReference>
<dbReference type="EMBL" id="CAJNOG010000031">
    <property type="protein sequence ID" value="CAF0802486.1"/>
    <property type="molecule type" value="Genomic_DNA"/>
</dbReference>
<dbReference type="EMBL" id="CAJNON010000111">
    <property type="protein sequence ID" value="CAF0981278.1"/>
    <property type="molecule type" value="Genomic_DNA"/>
</dbReference>
<comment type="caution">
    <text evidence="5">The sequence shown here is derived from an EMBL/GenBank/DDBJ whole genome shotgun (WGS) entry which is preliminary data.</text>
</comment>
<evidence type="ECO:0000313" key="7">
    <source>
        <dbReference type="EMBL" id="CAF0981278.1"/>
    </source>
</evidence>
<dbReference type="Proteomes" id="UP000663844">
    <property type="component" value="Unassembled WGS sequence"/>
</dbReference>
<protein>
    <submittedName>
        <fullName evidence="5">Uncharacterized protein</fullName>
    </submittedName>
</protein>
<evidence type="ECO:0000313" key="5">
    <source>
        <dbReference type="EMBL" id="CAF0802486.1"/>
    </source>
</evidence>
<sequence length="361" mass="41997">MHSQKYTRRNKCTVCSSLLLNPNSTGEYFCEKYFLQFLIDLQKIINDQNKVDEHFKNSIFADEDNINQTSCVGLTLMHINILGGRQESNENENEVEQENNTFIPPYEELSALNICQILLKRGASPNGNPIYEMRPLHIAIRREWTQVTRILLEAGANPNISEKDIYASRPIDIAVLNDDPKMIELLHNYGASLNGIKSMHHLAPLAEAFVRGYFNVFKTLLELGAQPSINLHRNTIRSFGVQLFDTNLKGRRHYIQLMYDHGANIESQFQLHAIRIEPDGINYFKPRLEFCCEPICVVELDQSIFIKWICETRTLKELCRLSLRRYFFNSFNDGFKRLSTLKDQSQLNNQLYKYIMFNKQT</sequence>
<evidence type="ECO:0000256" key="1">
    <source>
        <dbReference type="ARBA" id="ARBA00005949"/>
    </source>
</evidence>
<dbReference type="PROSITE" id="PS50088">
    <property type="entry name" value="ANK_REPEAT"/>
    <property type="match status" value="1"/>
</dbReference>
<keyword evidence="2" id="KW-0677">Repeat</keyword>
<accession>A0A813T2C2</accession>
<dbReference type="EMBL" id="CAJOBB010000007">
    <property type="protein sequence ID" value="CAF3505669.1"/>
    <property type="molecule type" value="Genomic_DNA"/>
</dbReference>
<evidence type="ECO:0000256" key="3">
    <source>
        <dbReference type="ARBA" id="ARBA00023043"/>
    </source>
</evidence>